<protein>
    <submittedName>
        <fullName evidence="8">Chromate transporter</fullName>
    </submittedName>
</protein>
<feature type="transmembrane region" description="Helical" evidence="7">
    <location>
        <begin position="83"/>
        <end position="105"/>
    </location>
</feature>
<dbReference type="Pfam" id="PF02417">
    <property type="entry name" value="Chromate_transp"/>
    <property type="match status" value="1"/>
</dbReference>
<evidence type="ECO:0000256" key="1">
    <source>
        <dbReference type="ARBA" id="ARBA00004651"/>
    </source>
</evidence>
<dbReference type="InterPro" id="IPR003370">
    <property type="entry name" value="Chromate_transpt"/>
</dbReference>
<proteinExistence type="inferred from homology"/>
<evidence type="ECO:0000256" key="3">
    <source>
        <dbReference type="ARBA" id="ARBA00022475"/>
    </source>
</evidence>
<evidence type="ECO:0000256" key="2">
    <source>
        <dbReference type="ARBA" id="ARBA00005262"/>
    </source>
</evidence>
<dbReference type="Proteomes" id="UP000007392">
    <property type="component" value="Chromosome"/>
</dbReference>
<dbReference type="GO" id="GO:0015109">
    <property type="term" value="F:chromate transmembrane transporter activity"/>
    <property type="evidence" value="ECO:0007669"/>
    <property type="project" value="InterPro"/>
</dbReference>
<feature type="transmembrane region" description="Helical" evidence="7">
    <location>
        <begin position="55"/>
        <end position="76"/>
    </location>
</feature>
<feature type="transmembrane region" description="Helical" evidence="7">
    <location>
        <begin position="165"/>
        <end position="181"/>
    </location>
</feature>
<evidence type="ECO:0000313" key="9">
    <source>
        <dbReference type="Proteomes" id="UP000007392"/>
    </source>
</evidence>
<evidence type="ECO:0000256" key="4">
    <source>
        <dbReference type="ARBA" id="ARBA00022692"/>
    </source>
</evidence>
<dbReference type="AlphaFoldDB" id="I0BFG0"/>
<keyword evidence="4 7" id="KW-0812">Transmembrane</keyword>
<dbReference type="PANTHER" id="PTHR43663:SF2">
    <property type="entry name" value="CHROMATE TRANSPORT PROTEIN-RELATED"/>
    <property type="match status" value="1"/>
</dbReference>
<comment type="subcellular location">
    <subcellularLocation>
        <location evidence="1">Cell membrane</location>
        <topology evidence="1">Multi-pass membrane protein</topology>
    </subcellularLocation>
</comment>
<keyword evidence="3" id="KW-1003">Cell membrane</keyword>
<evidence type="ECO:0000256" key="6">
    <source>
        <dbReference type="ARBA" id="ARBA00023136"/>
    </source>
</evidence>
<sequence length="206" mass="22361">MQTIPQGIALLVQLFWIFFKIGPSTFGGGYAMIPIIERELVDKRRWVTHQEMNDLMSLAGAAPGGVGVNASAFLGYRMGKIPGAVFATLGITVPTFIIVFLLSALYSLFQHEPKVEAAFKGIHGAIIGLILVAAFKMGKNALFDRTTVILSVCSLLLLLSGLNPTLMIVIGLALGILVIRLKKLLGFSTQTEKASHENQPIIEYYI</sequence>
<gene>
    <name evidence="8" type="ORF">B2K_10285</name>
</gene>
<accession>I0BFG0</accession>
<comment type="similarity">
    <text evidence="2">Belongs to the chromate ion transporter (CHR) (TC 2.A.51) family.</text>
</comment>
<dbReference type="GO" id="GO:0005886">
    <property type="term" value="C:plasma membrane"/>
    <property type="evidence" value="ECO:0007669"/>
    <property type="project" value="UniProtKB-SubCell"/>
</dbReference>
<keyword evidence="6 7" id="KW-0472">Membrane</keyword>
<evidence type="ECO:0000256" key="5">
    <source>
        <dbReference type="ARBA" id="ARBA00022989"/>
    </source>
</evidence>
<dbReference type="KEGG" id="pmw:B2K_10285"/>
<evidence type="ECO:0000313" key="8">
    <source>
        <dbReference type="EMBL" id="AFH61107.1"/>
    </source>
</evidence>
<evidence type="ECO:0000256" key="7">
    <source>
        <dbReference type="SAM" id="Phobius"/>
    </source>
</evidence>
<reference evidence="8 9" key="1">
    <citation type="submission" date="2013-06" db="EMBL/GenBank/DDBJ databases">
        <title>Complete genome sequence of Paenibacillus mucilaginosus K02.</title>
        <authorList>
            <person name="Xiao B."/>
            <person name="Sun L."/>
            <person name="Xiao L."/>
            <person name="Lian B."/>
        </authorList>
    </citation>
    <scope>NUCLEOTIDE SEQUENCE [LARGE SCALE GENOMIC DNA]</scope>
    <source>
        <strain evidence="8 9">K02</strain>
    </source>
</reference>
<dbReference type="EMBL" id="CP003422">
    <property type="protein sequence ID" value="AFH61107.1"/>
    <property type="molecule type" value="Genomic_DNA"/>
</dbReference>
<name>I0BFG0_9BACL</name>
<feature type="transmembrane region" description="Helical" evidence="7">
    <location>
        <begin position="117"/>
        <end position="135"/>
    </location>
</feature>
<organism evidence="8 9">
    <name type="scientific">Paenibacillus mucilaginosus K02</name>
    <dbReference type="NCBI Taxonomy" id="997761"/>
    <lineage>
        <taxon>Bacteria</taxon>
        <taxon>Bacillati</taxon>
        <taxon>Bacillota</taxon>
        <taxon>Bacilli</taxon>
        <taxon>Bacillales</taxon>
        <taxon>Paenibacillaceae</taxon>
        <taxon>Paenibacillus</taxon>
    </lineage>
</organism>
<dbReference type="HOGENOM" id="CLU_018106_1_0_9"/>
<keyword evidence="5 7" id="KW-1133">Transmembrane helix</keyword>
<dbReference type="RefSeq" id="WP_014650182.1">
    <property type="nucleotide sequence ID" value="NC_017672.3"/>
</dbReference>
<dbReference type="OrthoDB" id="9027281at2"/>
<dbReference type="InterPro" id="IPR052518">
    <property type="entry name" value="CHR_Transporter"/>
</dbReference>
<dbReference type="PANTHER" id="PTHR43663">
    <property type="entry name" value="CHROMATE TRANSPORT PROTEIN-RELATED"/>
    <property type="match status" value="1"/>
</dbReference>